<dbReference type="PANTHER" id="PTHR23128:SF132">
    <property type="entry name" value="SERPENTINE RECEPTOR, CLASS E (EPSILON)-RELATED"/>
    <property type="match status" value="1"/>
</dbReference>
<feature type="transmembrane region" description="Helical" evidence="5">
    <location>
        <begin position="128"/>
        <end position="152"/>
    </location>
</feature>
<organism evidence="6 7">
    <name type="scientific">Bursaphelenchus xylophilus</name>
    <name type="common">Pinewood nematode worm</name>
    <name type="synonym">Aphelenchoides xylophilus</name>
    <dbReference type="NCBI Taxonomy" id="6326"/>
    <lineage>
        <taxon>Eukaryota</taxon>
        <taxon>Metazoa</taxon>
        <taxon>Ecdysozoa</taxon>
        <taxon>Nematoda</taxon>
        <taxon>Chromadorea</taxon>
        <taxon>Rhabditida</taxon>
        <taxon>Tylenchina</taxon>
        <taxon>Tylenchomorpha</taxon>
        <taxon>Aphelenchoidea</taxon>
        <taxon>Aphelenchoididae</taxon>
        <taxon>Bursaphelenchus</taxon>
    </lineage>
</organism>
<feature type="transmembrane region" description="Helical" evidence="5">
    <location>
        <begin position="45"/>
        <end position="65"/>
    </location>
</feature>
<feature type="transmembrane region" description="Helical" evidence="5">
    <location>
        <begin position="12"/>
        <end position="33"/>
    </location>
</feature>
<feature type="transmembrane region" description="Helical" evidence="5">
    <location>
        <begin position="275"/>
        <end position="297"/>
    </location>
</feature>
<evidence type="ECO:0000313" key="7">
    <source>
        <dbReference type="WBParaSite" id="BXY_1071300.1"/>
    </source>
</evidence>
<keyword evidence="3 5" id="KW-1133">Transmembrane helix</keyword>
<dbReference type="GO" id="GO:0016020">
    <property type="term" value="C:membrane"/>
    <property type="evidence" value="ECO:0007669"/>
    <property type="project" value="UniProtKB-SubCell"/>
</dbReference>
<feature type="transmembrane region" description="Helical" evidence="5">
    <location>
        <begin position="235"/>
        <end position="255"/>
    </location>
</feature>
<evidence type="ECO:0000256" key="3">
    <source>
        <dbReference type="ARBA" id="ARBA00022989"/>
    </source>
</evidence>
<comment type="subcellular location">
    <subcellularLocation>
        <location evidence="1">Membrane</location>
        <topology evidence="1">Multi-pass membrane protein</topology>
    </subcellularLocation>
</comment>
<keyword evidence="2 5" id="KW-0812">Transmembrane</keyword>
<evidence type="ECO:0000256" key="5">
    <source>
        <dbReference type="SAM" id="Phobius"/>
    </source>
</evidence>
<feature type="transmembrane region" description="Helical" evidence="5">
    <location>
        <begin position="80"/>
        <end position="107"/>
    </location>
</feature>
<feature type="transmembrane region" description="Helical" evidence="5">
    <location>
        <begin position="206"/>
        <end position="223"/>
    </location>
</feature>
<feature type="transmembrane region" description="Helical" evidence="5">
    <location>
        <begin position="318"/>
        <end position="342"/>
    </location>
</feature>
<proteinExistence type="predicted"/>
<accession>A0A1I7SCG2</accession>
<dbReference type="Pfam" id="PF10292">
    <property type="entry name" value="7TM_GPCR_Srab"/>
    <property type="match status" value="2"/>
</dbReference>
<keyword evidence="4 5" id="KW-0472">Membrane</keyword>
<sequence length="525" mass="60145">MYEDLASEVVSVVRQILVYTFVSTSILSAYFLWKVYRSQRVHKNLKLVLCVSALSFVLLSASKQLAELLIEETREVENRLIINCICISLSTINTICLASASLCMNMLTVEQYFATIWVDDYENRSMRVGVVLVGIVFLQTVPLGIFLEWYFFHDWYSMLETKESCLLLHHEPRLSFVCFITGCFSGSACAMDAKMYELELAIVNELLIYSCIATSVLTAYFFWKIYTSQRIHKNLKLVLCLTTAAFIATSTSHHLEVLAVKYAQDSSNRVLSNGLCAVVSVVHTISLLSASSCMNMLTVEQHFATIWVDDYENRSMKVGIILMAVVFFQTVPFGIFLNWYFFHGWFSLAENRSGCLVTDREPRLSFFFFIVGAISSSICAVYTYILYRQNVSQMRERVNLKSLTARYQQFENSTWAYSICVSFVMYFMLVAGGVTMWTWYYMTDQSKGGDDGLPVLLSQLGYVQADVFSLLHMLGIMYFNKFIRSAVVKDLQALRIIGKTARPMKVKQHVGEADEYFNQFQQAWR</sequence>
<feature type="transmembrane region" description="Helical" evidence="5">
    <location>
        <begin position="366"/>
        <end position="387"/>
    </location>
</feature>
<dbReference type="PANTHER" id="PTHR23128">
    <property type="entry name" value="SERPENTINE RECEPTOR, CLASS E (EPSILON)-RELATED"/>
    <property type="match status" value="1"/>
</dbReference>
<dbReference type="AlphaFoldDB" id="A0A1I7SCG2"/>
<dbReference type="Proteomes" id="UP000095284">
    <property type="component" value="Unplaced"/>
</dbReference>
<feature type="transmembrane region" description="Helical" evidence="5">
    <location>
        <begin position="415"/>
        <end position="440"/>
    </location>
</feature>
<reference evidence="7" key="1">
    <citation type="submission" date="2016-11" db="UniProtKB">
        <authorList>
            <consortium name="WormBaseParasite"/>
        </authorList>
    </citation>
    <scope>IDENTIFICATION</scope>
</reference>
<protein>
    <submittedName>
        <fullName evidence="7">G_PROTEIN_RECEP_F1_2 domain-containing protein</fullName>
    </submittedName>
</protein>
<evidence type="ECO:0000256" key="2">
    <source>
        <dbReference type="ARBA" id="ARBA00022692"/>
    </source>
</evidence>
<evidence type="ECO:0000313" key="6">
    <source>
        <dbReference type="Proteomes" id="UP000095284"/>
    </source>
</evidence>
<feature type="transmembrane region" description="Helical" evidence="5">
    <location>
        <begin position="460"/>
        <end position="479"/>
    </location>
</feature>
<name>A0A1I7SCG2_BURXY</name>
<evidence type="ECO:0000256" key="1">
    <source>
        <dbReference type="ARBA" id="ARBA00004141"/>
    </source>
</evidence>
<evidence type="ECO:0000256" key="4">
    <source>
        <dbReference type="ARBA" id="ARBA00023136"/>
    </source>
</evidence>
<dbReference type="InterPro" id="IPR019408">
    <property type="entry name" value="7TM_GPCR_serpentine_rcpt_Srab"/>
</dbReference>
<dbReference type="WBParaSite" id="BXY_1071300.1">
    <property type="protein sequence ID" value="BXY_1071300.1"/>
    <property type="gene ID" value="BXY_1071300"/>
</dbReference>